<dbReference type="PROSITE" id="PS51257">
    <property type="entry name" value="PROKAR_LIPOPROTEIN"/>
    <property type="match status" value="1"/>
</dbReference>
<dbReference type="RefSeq" id="WP_264788957.1">
    <property type="nucleotide sequence ID" value="NZ_AP026867.1"/>
</dbReference>
<dbReference type="Gene3D" id="3.10.450.410">
    <property type="match status" value="1"/>
</dbReference>
<accession>A0A915YIN0</accession>
<proteinExistence type="predicted"/>
<dbReference type="AlphaFoldDB" id="A0A915YIN0"/>
<name>A0A915YIN0_9BACT</name>
<reference evidence="1" key="1">
    <citation type="submission" date="2022-09" db="EMBL/GenBank/DDBJ databases">
        <title>Aureispira anguillicida sp. nov., isolated from Leptocephalus of Japanese eel Anguilla japonica.</title>
        <authorList>
            <person name="Yuasa K."/>
            <person name="Mekata T."/>
            <person name="Ikunari K."/>
        </authorList>
    </citation>
    <scope>NUCLEOTIDE SEQUENCE</scope>
    <source>
        <strain evidence="1">EL160426</strain>
    </source>
</reference>
<sequence length="157" mass="18466">MKIQAIAFFITCLFFYACTNNPSIPLDEAGREDFQVFRARFYEDSLFQIQRIEFPLLGKNPDGSKEPFYWEVENWRFKKAVNLESEEITMVPLFDMGDVMRERIIVQNRFMIENLFSLINNKWYLTQYSGIKDIGSFSAKKEAQTENATEPTIDSIQ</sequence>
<dbReference type="EMBL" id="AP026867">
    <property type="protein sequence ID" value="BDS13702.1"/>
    <property type="molecule type" value="Genomic_DNA"/>
</dbReference>
<evidence type="ECO:0000313" key="2">
    <source>
        <dbReference type="Proteomes" id="UP001060919"/>
    </source>
</evidence>
<organism evidence="1 2">
    <name type="scientific">Aureispira anguillae</name>
    <dbReference type="NCBI Taxonomy" id="2864201"/>
    <lineage>
        <taxon>Bacteria</taxon>
        <taxon>Pseudomonadati</taxon>
        <taxon>Bacteroidota</taxon>
        <taxon>Saprospiria</taxon>
        <taxon>Saprospirales</taxon>
        <taxon>Saprospiraceae</taxon>
        <taxon>Aureispira</taxon>
    </lineage>
</organism>
<dbReference type="KEGG" id="aup:AsAng_0044430"/>
<evidence type="ECO:0008006" key="3">
    <source>
        <dbReference type="Google" id="ProtNLM"/>
    </source>
</evidence>
<dbReference type="Proteomes" id="UP001060919">
    <property type="component" value="Chromosome"/>
</dbReference>
<keyword evidence="2" id="KW-1185">Reference proteome</keyword>
<evidence type="ECO:0000313" key="1">
    <source>
        <dbReference type="EMBL" id="BDS13702.1"/>
    </source>
</evidence>
<gene>
    <name evidence="1" type="ORF">AsAng_0044430</name>
</gene>
<protein>
    <recommendedName>
        <fullName evidence="3">DUF4348 domain-containing protein</fullName>
    </recommendedName>
</protein>